<feature type="non-terminal residue" evidence="1">
    <location>
        <position position="1"/>
    </location>
</feature>
<evidence type="ECO:0000313" key="1">
    <source>
        <dbReference type="EMBL" id="CAF4561522.1"/>
    </source>
</evidence>
<reference evidence="1" key="1">
    <citation type="submission" date="2021-02" db="EMBL/GenBank/DDBJ databases">
        <authorList>
            <person name="Nowell W R."/>
        </authorList>
    </citation>
    <scope>NUCLEOTIDE SEQUENCE</scope>
</reference>
<sequence length="110" mass="12858">EKNFGCSMDLESLFQSRQTISRCIANEAQQYREQITELIKEPVKSQSLTVSPDMWSDRYRQLSYLGVTVTFVDLHLHFRKFTLCCRSFPVELTKTGENISKVRIFTSVRN</sequence>
<comment type="caution">
    <text evidence="1">The sequence shown here is derived from an EMBL/GenBank/DDBJ whole genome shotgun (WGS) entry which is preliminary data.</text>
</comment>
<evidence type="ECO:0000313" key="2">
    <source>
        <dbReference type="Proteomes" id="UP000682733"/>
    </source>
</evidence>
<organism evidence="1 2">
    <name type="scientific">Didymodactylos carnosus</name>
    <dbReference type="NCBI Taxonomy" id="1234261"/>
    <lineage>
        <taxon>Eukaryota</taxon>
        <taxon>Metazoa</taxon>
        <taxon>Spiralia</taxon>
        <taxon>Gnathifera</taxon>
        <taxon>Rotifera</taxon>
        <taxon>Eurotatoria</taxon>
        <taxon>Bdelloidea</taxon>
        <taxon>Philodinida</taxon>
        <taxon>Philodinidae</taxon>
        <taxon>Didymodactylos</taxon>
    </lineage>
</organism>
<dbReference type="InterPro" id="IPR002195">
    <property type="entry name" value="Dihydroorotase_CS"/>
</dbReference>
<name>A0A8S2YKR0_9BILA</name>
<protein>
    <submittedName>
        <fullName evidence="1">Uncharacterized protein</fullName>
    </submittedName>
</protein>
<dbReference type="GO" id="GO:0016812">
    <property type="term" value="F:hydrolase activity, acting on carbon-nitrogen (but not peptide) bonds, in cyclic amides"/>
    <property type="evidence" value="ECO:0007669"/>
    <property type="project" value="InterPro"/>
</dbReference>
<dbReference type="AlphaFoldDB" id="A0A8S2YKR0"/>
<gene>
    <name evidence="1" type="ORF">TMI583_LOCUS49935</name>
</gene>
<accession>A0A8S2YKR0</accession>
<dbReference type="Proteomes" id="UP000682733">
    <property type="component" value="Unassembled WGS sequence"/>
</dbReference>
<dbReference type="PROSITE" id="PS00482">
    <property type="entry name" value="DIHYDROOROTASE_1"/>
    <property type="match status" value="1"/>
</dbReference>
<dbReference type="EMBL" id="CAJOBA010113887">
    <property type="protein sequence ID" value="CAF4561522.1"/>
    <property type="molecule type" value="Genomic_DNA"/>
</dbReference>
<proteinExistence type="predicted"/>